<dbReference type="OrthoDB" id="9769734at2"/>
<organism evidence="1 2">
    <name type="scientific">Lujinxingia vulgaris</name>
    <dbReference type="NCBI Taxonomy" id="2600176"/>
    <lineage>
        <taxon>Bacteria</taxon>
        <taxon>Deltaproteobacteria</taxon>
        <taxon>Bradymonadales</taxon>
        <taxon>Lujinxingiaceae</taxon>
        <taxon>Lujinxingia</taxon>
    </lineage>
</organism>
<dbReference type="SUPFAM" id="SSF53649">
    <property type="entry name" value="Alkaline phosphatase-like"/>
    <property type="match status" value="1"/>
</dbReference>
<accession>A0A5C6X5A3</accession>
<dbReference type="Pfam" id="PF08665">
    <property type="entry name" value="PglZ"/>
    <property type="match status" value="1"/>
</dbReference>
<proteinExistence type="predicted"/>
<gene>
    <name evidence="1" type="primary">pglZ</name>
    <name evidence="1" type="ORF">FRC98_09570</name>
</gene>
<keyword evidence="2" id="KW-1185">Reference proteome</keyword>
<dbReference type="InterPro" id="IPR017850">
    <property type="entry name" value="Alkaline_phosphatase_core_sf"/>
</dbReference>
<dbReference type="AlphaFoldDB" id="A0A5C6X5A3"/>
<reference evidence="1 2" key="1">
    <citation type="submission" date="2019-08" db="EMBL/GenBank/DDBJ databases">
        <title>Bradymonadales sp. TMQ4.</title>
        <authorList>
            <person name="Liang Q."/>
        </authorList>
    </citation>
    <scope>NUCLEOTIDE SEQUENCE [LARGE SCALE GENOMIC DNA]</scope>
    <source>
        <strain evidence="1 2">TMQ4</strain>
    </source>
</reference>
<evidence type="ECO:0000313" key="1">
    <source>
        <dbReference type="EMBL" id="TXD36980.1"/>
    </source>
</evidence>
<evidence type="ECO:0000313" key="2">
    <source>
        <dbReference type="Proteomes" id="UP000321412"/>
    </source>
</evidence>
<comment type="caution">
    <text evidence="1">The sequence shown here is derived from an EMBL/GenBank/DDBJ whole genome shotgun (WGS) entry which is preliminary data.</text>
</comment>
<dbReference type="EMBL" id="VOSM01000004">
    <property type="protein sequence ID" value="TXD36980.1"/>
    <property type="molecule type" value="Genomic_DNA"/>
</dbReference>
<name>A0A5C6X5A3_9DELT</name>
<sequence length="968" mass="107220">MVEIGQDNWGQTSATLSHELTHELRRSGLLVWLDPHAHFTSFVDELAGAWAEGEFPFPVMAYRGSFLELMLALDGHLEGAENRALLIHMPGFNTDTIKTTPVFEHYEAGKCYQKNLTTLVREAAAGKVTPEAIEAFVAQGEFTLEKADAWLKSETSGGGADLGQFALSELWKRLRSGDAALPEPAEVEEHLRARQGIEVGWMNETGLSVMYRGDGEGSAAERYALLADWMTSWALAVEYVRDLKRPLIMGMLRPATELQGSLVEECREFASFLRKNEQSYYARIANEFEGLIGEEAHHAKPEDLGRIDTFRFEERIILEGALAALGETRWEDALTWARQRLEGGSFWIEQEPARRASWELVQAAGELGVLLKRHDDPLAGAMSVDEASARYADKVWEVDRAHRRMEQERSAKLHPSIPEFARVRGALDGVRELYQAWVGQGARRFNGICETYGFLPTESRQQRWFFEQDVAPLTRQPDSEVVALFLVDALRYEMAVDLMEHLTPLTSTKVRLDHRLAELPTITAVGMNALAPVQQSGGRLSPVISKQGRFQGFKTAHTPVRTPETRRKMMQHVVGGRTCPLFTLDEVLTHTNLTRAVAGAALVVVHSQGIDEAGEQGFGQMTFEQTLGQIRGAMQLLRQAKVKRFVVTADHGFLLLDGTTRRIPHGKTTDPNGARWRLYDHKETSDDIVSVPLKSLQYNDVEGFLLMPRDASIFDRGGSTPDFVHGGNSLQERMVPVLRVTHARDPGGSTATYHIEATKDESRADNVPGISVHVRPEQGTLDFGGPAEVALALEVSGAADAVLELHSVEEPGRLESGAVVVPVGQEVRVYFNLRLASGVKRRPDQRARITLHAPGLGGQFKAQEAKGWFVVPGVGVDMQPTEPGLASESTPIDDEATITGLEALPEGPRKIFAHLARFDAISEADATRLIGSPRALRKFVRELDAYCKVAGFKVMVEQTPAGKRFERR</sequence>
<dbReference type="RefSeq" id="WP_146981098.1">
    <property type="nucleotide sequence ID" value="NZ_VOSM01000004.1"/>
</dbReference>
<dbReference type="Proteomes" id="UP000321412">
    <property type="component" value="Unassembled WGS sequence"/>
</dbReference>
<protein>
    <submittedName>
        <fullName evidence="1">BREX-6 system phosphatase PglZ</fullName>
    </submittedName>
</protein>
<dbReference type="NCBIfam" id="NF033443">
    <property type="entry name" value="BREX_PglZ_6"/>
    <property type="match status" value="1"/>
</dbReference>